<dbReference type="InterPro" id="IPR055377">
    <property type="entry name" value="GH3_M"/>
</dbReference>
<dbReference type="OrthoDB" id="2979464at2759"/>
<evidence type="ECO:0000313" key="4">
    <source>
        <dbReference type="Proteomes" id="UP000308652"/>
    </source>
</evidence>
<dbReference type="EMBL" id="ML213601">
    <property type="protein sequence ID" value="TFK38883.1"/>
    <property type="molecule type" value="Genomic_DNA"/>
</dbReference>
<feature type="domain" description="GH3 C-terminal" evidence="2">
    <location>
        <begin position="458"/>
        <end position="566"/>
    </location>
</feature>
<dbReference type="PANTHER" id="PTHR31901:SF9">
    <property type="entry name" value="GH3 DOMAIN-CONTAINING PROTEIN"/>
    <property type="match status" value="1"/>
</dbReference>
<protein>
    <submittedName>
        <fullName evidence="3">GH3 auxin-responsive promoter</fullName>
    </submittedName>
</protein>
<name>A0A5C3M2D1_9AGAR</name>
<dbReference type="GO" id="GO:0016881">
    <property type="term" value="F:acid-amino acid ligase activity"/>
    <property type="evidence" value="ECO:0007669"/>
    <property type="project" value="TreeGrafter"/>
</dbReference>
<organism evidence="3 4">
    <name type="scientific">Crucibulum laeve</name>
    <dbReference type="NCBI Taxonomy" id="68775"/>
    <lineage>
        <taxon>Eukaryota</taxon>
        <taxon>Fungi</taxon>
        <taxon>Dikarya</taxon>
        <taxon>Basidiomycota</taxon>
        <taxon>Agaricomycotina</taxon>
        <taxon>Agaricomycetes</taxon>
        <taxon>Agaricomycetidae</taxon>
        <taxon>Agaricales</taxon>
        <taxon>Agaricineae</taxon>
        <taxon>Nidulariaceae</taxon>
        <taxon>Crucibulum</taxon>
    </lineage>
</organism>
<dbReference type="PANTHER" id="PTHR31901">
    <property type="entry name" value="GH3 DOMAIN-CONTAINING PROTEIN"/>
    <property type="match status" value="1"/>
</dbReference>
<sequence>MSHSEISASAKGYAVSLPLALRRTLQLHSQRQLAQIIRQNSQTTFFQESSLLSTLKSSIKLEELFLVLCSENEDQSLTDTFLRSVPCSSQQDYHPFVSRFFEPTCYASSVNNLLAPGLPDFIAHTSGTSGGVPKIFPKYHNEMFLTSPFAMPQVPYCRLSNIQHARMIELVDGEGRVITSIPLCTLSAGFALTLTSNQQKASSSKASFNSSPADVSFIPSYMSCLFMHAQFALLDSSLVVIQANYASLVIDFLRILEEYWDIMIDAIESGRLPEIYATDDQIKLLQPHFRKDTQRAQALRNILKGKQGWLREVWPSLSILKTVTSGGYSSSIPKLYYHFGQSIKIHSVYYMATESTVGLAYDPDNDTNIYKVNDEEHIEYLALNNSEGEATIVQAWDVVCNEKYEIISTTRDGLWRYRLGDVVEIAGFDPVDGQPLVRYVERREASIRIGSVLISEKELQVAITYLSGLLGDISEFTSMIDERLVPPTCGLLVELGGASGIPSTNVRQQLHQHFLITNPGYKKAVDSSAIEMPTIQILHPGTFQEYRAWKTSLTDAAIGQVKIPSVLMAQDAIDWFTKRVSSEI</sequence>
<evidence type="ECO:0000313" key="3">
    <source>
        <dbReference type="EMBL" id="TFK38883.1"/>
    </source>
</evidence>
<dbReference type="Pfam" id="PF03321">
    <property type="entry name" value="GH3"/>
    <property type="match status" value="1"/>
</dbReference>
<evidence type="ECO:0000259" key="2">
    <source>
        <dbReference type="Pfam" id="PF23572"/>
    </source>
</evidence>
<dbReference type="InterPro" id="IPR004993">
    <property type="entry name" value="GH3"/>
</dbReference>
<dbReference type="GO" id="GO:0005737">
    <property type="term" value="C:cytoplasm"/>
    <property type="evidence" value="ECO:0007669"/>
    <property type="project" value="TreeGrafter"/>
</dbReference>
<feature type="domain" description="GH3 middle" evidence="1">
    <location>
        <begin position="376"/>
        <end position="441"/>
    </location>
</feature>
<gene>
    <name evidence="3" type="ORF">BDQ12DRAFT_629980</name>
</gene>
<reference evidence="3 4" key="1">
    <citation type="journal article" date="2019" name="Nat. Ecol. Evol.">
        <title>Megaphylogeny resolves global patterns of mushroom evolution.</title>
        <authorList>
            <person name="Varga T."/>
            <person name="Krizsan K."/>
            <person name="Foldi C."/>
            <person name="Dima B."/>
            <person name="Sanchez-Garcia M."/>
            <person name="Sanchez-Ramirez S."/>
            <person name="Szollosi G.J."/>
            <person name="Szarkandi J.G."/>
            <person name="Papp V."/>
            <person name="Albert L."/>
            <person name="Andreopoulos W."/>
            <person name="Angelini C."/>
            <person name="Antonin V."/>
            <person name="Barry K.W."/>
            <person name="Bougher N.L."/>
            <person name="Buchanan P."/>
            <person name="Buyck B."/>
            <person name="Bense V."/>
            <person name="Catcheside P."/>
            <person name="Chovatia M."/>
            <person name="Cooper J."/>
            <person name="Damon W."/>
            <person name="Desjardin D."/>
            <person name="Finy P."/>
            <person name="Geml J."/>
            <person name="Haridas S."/>
            <person name="Hughes K."/>
            <person name="Justo A."/>
            <person name="Karasinski D."/>
            <person name="Kautmanova I."/>
            <person name="Kiss B."/>
            <person name="Kocsube S."/>
            <person name="Kotiranta H."/>
            <person name="LaButti K.M."/>
            <person name="Lechner B.E."/>
            <person name="Liimatainen K."/>
            <person name="Lipzen A."/>
            <person name="Lukacs Z."/>
            <person name="Mihaltcheva S."/>
            <person name="Morgado L.N."/>
            <person name="Niskanen T."/>
            <person name="Noordeloos M.E."/>
            <person name="Ohm R.A."/>
            <person name="Ortiz-Santana B."/>
            <person name="Ovrebo C."/>
            <person name="Racz N."/>
            <person name="Riley R."/>
            <person name="Savchenko A."/>
            <person name="Shiryaev A."/>
            <person name="Soop K."/>
            <person name="Spirin V."/>
            <person name="Szebenyi C."/>
            <person name="Tomsovsky M."/>
            <person name="Tulloss R.E."/>
            <person name="Uehling J."/>
            <person name="Grigoriev I.V."/>
            <person name="Vagvolgyi C."/>
            <person name="Papp T."/>
            <person name="Martin F.M."/>
            <person name="Miettinen O."/>
            <person name="Hibbett D.S."/>
            <person name="Nagy L.G."/>
        </authorList>
    </citation>
    <scope>NUCLEOTIDE SEQUENCE [LARGE SCALE GENOMIC DNA]</scope>
    <source>
        <strain evidence="3 4">CBS 166.37</strain>
    </source>
</reference>
<dbReference type="Pfam" id="PF23572">
    <property type="entry name" value="GH3_C"/>
    <property type="match status" value="1"/>
</dbReference>
<proteinExistence type="predicted"/>
<keyword evidence="4" id="KW-1185">Reference proteome</keyword>
<evidence type="ECO:0000259" key="1">
    <source>
        <dbReference type="Pfam" id="PF23571"/>
    </source>
</evidence>
<dbReference type="AlphaFoldDB" id="A0A5C3M2D1"/>
<accession>A0A5C3M2D1</accession>
<dbReference type="Pfam" id="PF23571">
    <property type="entry name" value="GH3_M"/>
    <property type="match status" value="1"/>
</dbReference>
<dbReference type="InterPro" id="IPR055378">
    <property type="entry name" value="GH3_C"/>
</dbReference>
<dbReference type="Proteomes" id="UP000308652">
    <property type="component" value="Unassembled WGS sequence"/>
</dbReference>